<keyword evidence="3" id="KW-1185">Reference proteome</keyword>
<protein>
    <recommendedName>
        <fullName evidence="4">Yippee domain-containing protein</fullName>
    </recommendedName>
</protein>
<dbReference type="Proteomes" id="UP001646157">
    <property type="component" value="Unassembled WGS sequence"/>
</dbReference>
<proteinExistence type="predicted"/>
<accession>A0ABS2NBH1</accession>
<dbReference type="EMBL" id="JAFBDZ010000002">
    <property type="protein sequence ID" value="MBM7585212.1"/>
    <property type="molecule type" value="Genomic_DNA"/>
</dbReference>
<comment type="caution">
    <text evidence="2">The sequence shown here is derived from an EMBL/GenBank/DDBJ whole genome shotgun (WGS) entry which is preliminary data.</text>
</comment>
<gene>
    <name evidence="2" type="ORF">JOC86_001754</name>
</gene>
<evidence type="ECO:0000313" key="3">
    <source>
        <dbReference type="Proteomes" id="UP001646157"/>
    </source>
</evidence>
<feature type="region of interest" description="Disordered" evidence="1">
    <location>
        <begin position="1"/>
        <end position="27"/>
    </location>
</feature>
<reference evidence="2 3" key="1">
    <citation type="submission" date="2021-01" db="EMBL/GenBank/DDBJ databases">
        <title>Genomic Encyclopedia of Type Strains, Phase IV (KMG-IV): sequencing the most valuable type-strain genomes for metagenomic binning, comparative biology and taxonomic classification.</title>
        <authorList>
            <person name="Goeker M."/>
        </authorList>
    </citation>
    <scope>NUCLEOTIDE SEQUENCE [LARGE SCALE GENOMIC DNA]</scope>
    <source>
        <strain evidence="2 3">DSM 24834</strain>
    </source>
</reference>
<organism evidence="2 3">
    <name type="scientific">Rossellomorea pakistanensis</name>
    <dbReference type="NCBI Taxonomy" id="992288"/>
    <lineage>
        <taxon>Bacteria</taxon>
        <taxon>Bacillati</taxon>
        <taxon>Bacillota</taxon>
        <taxon>Bacilli</taxon>
        <taxon>Bacillales</taxon>
        <taxon>Bacillaceae</taxon>
        <taxon>Rossellomorea</taxon>
    </lineage>
</organism>
<sequence length="72" mass="7976">MALSAPAPRPSSHKPNHLERGKSPFLGGSSYACQACSRRLRFSYMFVINKLGKDNIDVSAGHFFNRESSFVT</sequence>
<name>A0ABS2NBH1_9BACI</name>
<evidence type="ECO:0008006" key="4">
    <source>
        <dbReference type="Google" id="ProtNLM"/>
    </source>
</evidence>
<evidence type="ECO:0000256" key="1">
    <source>
        <dbReference type="SAM" id="MobiDB-lite"/>
    </source>
</evidence>
<evidence type="ECO:0000313" key="2">
    <source>
        <dbReference type="EMBL" id="MBM7585212.1"/>
    </source>
</evidence>